<evidence type="ECO:0000313" key="3">
    <source>
        <dbReference type="EMBL" id="AGR56808.1"/>
    </source>
</evidence>
<dbReference type="EMBL" id="KF158713">
    <property type="protein sequence ID" value="AGR56808.1"/>
    <property type="molecule type" value="Genomic_DNA"/>
</dbReference>
<accession>S5MQ61</accession>
<dbReference type="PANTHER" id="PTHR34823">
    <property type="entry name" value="GLCNAC-BINDING PROTEIN A"/>
    <property type="match status" value="1"/>
</dbReference>
<evidence type="ECO:0000313" key="4">
    <source>
        <dbReference type="Proteomes" id="UP000203768"/>
    </source>
</evidence>
<reference evidence="3 4" key="1">
    <citation type="journal article" date="2013" name="Virus Genes">
        <title>The genome of a baculovirus isolated from Hemileuca sp. encodes a serpin ortholog.</title>
        <authorList>
            <person name="Rohrmann G.F."/>
            <person name="Erlandson M.A."/>
            <person name="Theilmann D.A."/>
        </authorList>
    </citation>
    <scope>NUCLEOTIDE SEQUENCE [LARGE SCALE GENOMIC DNA]</scope>
</reference>
<dbReference type="PANTHER" id="PTHR34823:SF1">
    <property type="entry name" value="CHITIN-BINDING TYPE-4 DOMAIN-CONTAINING PROTEIN"/>
    <property type="match status" value="1"/>
</dbReference>
<dbReference type="InterPro" id="IPR051024">
    <property type="entry name" value="GlcNAc_Chitin_IntDeg"/>
</dbReference>
<dbReference type="Proteomes" id="UP000203768">
    <property type="component" value="Segment"/>
</dbReference>
<organism evidence="3 4">
    <name type="scientific">Hemileuca sp. nucleopolyhedrovirus</name>
    <dbReference type="NCBI Taxonomy" id="1367203"/>
    <lineage>
        <taxon>Viruses</taxon>
        <taxon>Viruses incertae sedis</taxon>
        <taxon>Naldaviricetes</taxon>
        <taxon>Lefavirales</taxon>
        <taxon>Baculoviridae</taxon>
        <taxon>Alphabaculovirus</taxon>
        <taxon>Alphabaculovirus heleucae</taxon>
        <taxon>Hemileuca species nucleopolyhedrovirus</taxon>
    </lineage>
</organism>
<dbReference type="GeneID" id="16489458"/>
<dbReference type="Gene3D" id="2.70.50.50">
    <property type="entry name" value="chitin-binding protein cbp21"/>
    <property type="match status" value="1"/>
</dbReference>
<dbReference type="OrthoDB" id="8547at10239"/>
<proteinExistence type="predicted"/>
<dbReference type="Pfam" id="PF03067">
    <property type="entry name" value="LPMO_10"/>
    <property type="match status" value="1"/>
</dbReference>
<gene>
    <name evidence="3" type="ORF">Hesp056</name>
</gene>
<keyword evidence="4" id="KW-1185">Reference proteome</keyword>
<evidence type="ECO:0000259" key="2">
    <source>
        <dbReference type="Pfam" id="PF03067"/>
    </source>
</evidence>
<keyword evidence="1" id="KW-0732">Signal</keyword>
<name>S5MQ61_9ABAC</name>
<dbReference type="KEGG" id="vg:16489458"/>
<dbReference type="SUPFAM" id="SSF81296">
    <property type="entry name" value="E set domains"/>
    <property type="match status" value="1"/>
</dbReference>
<feature type="domain" description="Chitin-binding type-4" evidence="2">
    <location>
        <begin position="22"/>
        <end position="250"/>
    </location>
</feature>
<protein>
    <submittedName>
        <fullName evidence="3">Gp37</fullName>
    </submittedName>
</protein>
<dbReference type="InterPro" id="IPR004302">
    <property type="entry name" value="Cellulose/chitin-bd_N"/>
</dbReference>
<dbReference type="RefSeq" id="YP_008378272.1">
    <property type="nucleotide sequence ID" value="NC_021923.1"/>
</dbReference>
<evidence type="ECO:0000256" key="1">
    <source>
        <dbReference type="ARBA" id="ARBA00022729"/>
    </source>
</evidence>
<dbReference type="InterPro" id="IPR014756">
    <property type="entry name" value="Ig_E-set"/>
</dbReference>
<sequence length="264" mass="30704">MYRPVLFIVTCVCITIVSVKGHGYLSWPAARQYKCYRDNNFWWPDDGTKIPDEACRAAFHSVYLKYNNRSSGAAANAAQYMFQQYYEYAALSGADYENLQHVKTKVVPDYLCAAGAFDRHHTFGDKSGMDLPQTIWRPDILKNNDRVTHVPITMRFCPTVVHEPSYFQVFVSKPDYDYGNRRLTWDDLEQLPLNGASSLEANDYSDEACDHNMIYKIPVLLPWRKEKFVVYVRWQRKDIAGEGFYNCADVIFDQKHTPIVRDEF</sequence>